<comment type="function">
    <text evidence="8">Also involved in hydrogenase metallocenter assembly, probably by participating in the nickel insertion step. This function in hydrogenase biosynthesis requires chaperone activity and the presence of the metal-binding domain, but not PPIase activity.</text>
</comment>
<evidence type="ECO:0000256" key="5">
    <source>
        <dbReference type="ARBA" id="ARBA00023110"/>
    </source>
</evidence>
<dbReference type="OrthoDB" id="9808891at2"/>
<keyword evidence="5 9" id="KW-0697">Rotamase</keyword>
<dbReference type="GO" id="GO:0005737">
    <property type="term" value="C:cytoplasm"/>
    <property type="evidence" value="ECO:0007669"/>
    <property type="project" value="UniProtKB-SubCell"/>
</dbReference>
<keyword evidence="13" id="KW-1185">Reference proteome</keyword>
<organism evidence="12 13">
    <name type="scientific">Fermentimonas caenicola</name>
    <dbReference type="NCBI Taxonomy" id="1562970"/>
    <lineage>
        <taxon>Bacteria</taxon>
        <taxon>Pseudomonadati</taxon>
        <taxon>Bacteroidota</taxon>
        <taxon>Bacteroidia</taxon>
        <taxon>Bacteroidales</taxon>
        <taxon>Dysgonomonadaceae</taxon>
        <taxon>Fermentimonas</taxon>
    </lineage>
</organism>
<gene>
    <name evidence="12" type="ORF">ING2E5B_1280</name>
</gene>
<keyword evidence="7 9" id="KW-0413">Isomerase</keyword>
<evidence type="ECO:0000256" key="4">
    <source>
        <dbReference type="ARBA" id="ARBA00022490"/>
    </source>
</evidence>
<comment type="subcellular location">
    <subcellularLocation>
        <location evidence="2">Cytoplasm</location>
    </subcellularLocation>
</comment>
<evidence type="ECO:0000256" key="6">
    <source>
        <dbReference type="ARBA" id="ARBA00023186"/>
    </source>
</evidence>
<dbReference type="InterPro" id="IPR046357">
    <property type="entry name" value="PPIase_dom_sf"/>
</dbReference>
<comment type="catalytic activity">
    <reaction evidence="1 9 10">
        <text>[protein]-peptidylproline (omega=180) = [protein]-peptidylproline (omega=0)</text>
        <dbReference type="Rhea" id="RHEA:16237"/>
        <dbReference type="Rhea" id="RHEA-COMP:10747"/>
        <dbReference type="Rhea" id="RHEA-COMP:10748"/>
        <dbReference type="ChEBI" id="CHEBI:83833"/>
        <dbReference type="ChEBI" id="CHEBI:83834"/>
        <dbReference type="EC" id="5.2.1.8"/>
    </reaction>
</comment>
<evidence type="ECO:0000256" key="10">
    <source>
        <dbReference type="RuleBase" id="RU003915"/>
    </source>
</evidence>
<keyword evidence="6" id="KW-0143">Chaperone</keyword>
<dbReference type="STRING" id="1562970.ING2E5B_1280"/>
<dbReference type="GO" id="GO:0042026">
    <property type="term" value="P:protein refolding"/>
    <property type="evidence" value="ECO:0007669"/>
    <property type="project" value="UniProtKB-ARBA"/>
</dbReference>
<dbReference type="Gene3D" id="2.40.10.330">
    <property type="match status" value="1"/>
</dbReference>
<dbReference type="Gene3D" id="3.10.50.40">
    <property type="match status" value="1"/>
</dbReference>
<evidence type="ECO:0000256" key="1">
    <source>
        <dbReference type="ARBA" id="ARBA00000971"/>
    </source>
</evidence>
<evidence type="ECO:0000256" key="9">
    <source>
        <dbReference type="PROSITE-ProRule" id="PRU00277"/>
    </source>
</evidence>
<dbReference type="SUPFAM" id="SSF54534">
    <property type="entry name" value="FKBP-like"/>
    <property type="match status" value="1"/>
</dbReference>
<dbReference type="Pfam" id="PF00254">
    <property type="entry name" value="FKBP_C"/>
    <property type="match status" value="1"/>
</dbReference>
<dbReference type="InterPro" id="IPR001179">
    <property type="entry name" value="PPIase_FKBP_dom"/>
</dbReference>
<evidence type="ECO:0000256" key="8">
    <source>
        <dbReference type="ARBA" id="ARBA00037071"/>
    </source>
</evidence>
<dbReference type="PANTHER" id="PTHR47861:SF3">
    <property type="entry name" value="FKBP-TYPE PEPTIDYL-PROLYL CIS-TRANS ISOMERASE SLYD"/>
    <property type="match status" value="1"/>
</dbReference>
<dbReference type="HOGENOM" id="CLU_098197_0_0_10"/>
<name>A0A098BZB8_9BACT</name>
<dbReference type="PANTHER" id="PTHR47861">
    <property type="entry name" value="FKBP-TYPE PEPTIDYL-PROLYL CIS-TRANS ISOMERASE SLYD"/>
    <property type="match status" value="1"/>
</dbReference>
<evidence type="ECO:0000313" key="12">
    <source>
        <dbReference type="EMBL" id="CEA16030.1"/>
    </source>
</evidence>
<dbReference type="EC" id="5.2.1.8" evidence="10"/>
<sequence>MKISENKYITLSYDLNVGEGDNLELMEQATAEQPMEFIFGANMMLDAFEKQIEGLEQGDEFNFHLTPDQAYGEYDDAQIIELPKKIFEIEGKIDNEILFEGNVVPMMDSSGNRLMGSVVEIGEDIVTMDFNHPLAGENMYFTGKVLGVRDASAEEIAALFSGGGCGCGSCDCGSKGSGAEGEGSCGCGSSNGGGCGSGGCGNC</sequence>
<evidence type="ECO:0000313" key="13">
    <source>
        <dbReference type="Proteomes" id="UP000032417"/>
    </source>
</evidence>
<evidence type="ECO:0000259" key="11">
    <source>
        <dbReference type="PROSITE" id="PS50059"/>
    </source>
</evidence>
<evidence type="ECO:0000256" key="3">
    <source>
        <dbReference type="ARBA" id="ARBA00006577"/>
    </source>
</evidence>
<dbReference type="AlphaFoldDB" id="A0A098BZB8"/>
<dbReference type="InterPro" id="IPR048261">
    <property type="entry name" value="SlpA/SlyD-like_ins_sf"/>
</dbReference>
<accession>A0A098BZB8</accession>
<proteinExistence type="inferred from homology"/>
<keyword evidence="4" id="KW-0963">Cytoplasm</keyword>
<dbReference type="KEGG" id="pbt:ING2E5B_1280"/>
<reference evidence="12 13" key="1">
    <citation type="submission" date="2014-08" db="EMBL/GenBank/DDBJ databases">
        <authorList>
            <person name="Wibberg D."/>
        </authorList>
    </citation>
    <scope>NUCLEOTIDE SEQUENCE [LARGE SCALE GENOMIC DNA]</scope>
    <source>
        <strain evidence="13">ING2-E5B</strain>
    </source>
</reference>
<evidence type="ECO:0000256" key="2">
    <source>
        <dbReference type="ARBA" id="ARBA00004496"/>
    </source>
</evidence>
<dbReference type="EMBL" id="LN515532">
    <property type="protein sequence ID" value="CEA16030.1"/>
    <property type="molecule type" value="Genomic_DNA"/>
</dbReference>
<feature type="domain" description="PPIase FKBP-type" evidence="11">
    <location>
        <begin position="6"/>
        <end position="90"/>
    </location>
</feature>
<dbReference type="PROSITE" id="PS50059">
    <property type="entry name" value="FKBP_PPIASE"/>
    <property type="match status" value="1"/>
</dbReference>
<dbReference type="Proteomes" id="UP000032417">
    <property type="component" value="Chromosome 1"/>
</dbReference>
<evidence type="ECO:0000256" key="7">
    <source>
        <dbReference type="ARBA" id="ARBA00023235"/>
    </source>
</evidence>
<dbReference type="GO" id="GO:0003755">
    <property type="term" value="F:peptidyl-prolyl cis-trans isomerase activity"/>
    <property type="evidence" value="ECO:0007669"/>
    <property type="project" value="UniProtKB-UniRule"/>
</dbReference>
<protein>
    <recommendedName>
        <fullName evidence="10">Peptidyl-prolyl cis-trans isomerase</fullName>
        <ecNumber evidence="10">5.2.1.8</ecNumber>
    </recommendedName>
</protein>
<comment type="similarity">
    <text evidence="3 10">Belongs to the FKBP-type PPIase family.</text>
</comment>